<keyword evidence="1 3" id="KW-0238">DNA-binding</keyword>
<dbReference type="PANTHER" id="PTHR19303">
    <property type="entry name" value="TRANSPOSON"/>
    <property type="match status" value="1"/>
</dbReference>
<sequence>MASKHSSERKSRTSLTLHQKLEMIKLSEEGMSKAEIGRRLGLLRQTVSQVVNAKEKFLKEIKSATPVNTRVIRKQNSLIADMEKVLVVWIEDQTSHNIPLSQSLIQSKALTLFNSMKAERGEEAAEEKFEASRGWFMRFKERSHLHNIKVQGEAASADVEAAASYPEDLAKIMDGGGDAKQQELLLTGEQRKGFLEMKSPPGKDAVNIVEMTTKDLEYYINLVDKAAAGFERIDSNFERSSTVGKMLSNSITCYREIFHERKSQSMQQTSLLSYFKKLPQPPQPSVITKVIRQQPSTLRQDPPPAKRLRLTEGSDDG</sequence>
<feature type="DNA-binding region" description="H-T-H motif" evidence="3">
    <location>
        <begin position="33"/>
        <end position="53"/>
    </location>
</feature>
<dbReference type="SUPFAM" id="SSF46689">
    <property type="entry name" value="Homeodomain-like"/>
    <property type="match status" value="2"/>
</dbReference>
<evidence type="ECO:0000256" key="4">
    <source>
        <dbReference type="SAM" id="MobiDB-lite"/>
    </source>
</evidence>
<dbReference type="PANTHER" id="PTHR19303:SF26">
    <property type="entry name" value="TIGGER TRANSPOSABLE ELEMENT-DERIVED PROTEIN 1"/>
    <property type="match status" value="1"/>
</dbReference>
<dbReference type="Gene3D" id="1.10.10.60">
    <property type="entry name" value="Homeodomain-like"/>
    <property type="match status" value="2"/>
</dbReference>
<name>A0AA35LAL5_9SAUR</name>
<comment type="subcellular location">
    <subcellularLocation>
        <location evidence="3">Nucleus</location>
    </subcellularLocation>
</comment>
<evidence type="ECO:0000256" key="2">
    <source>
        <dbReference type="ARBA" id="ARBA00023242"/>
    </source>
</evidence>
<proteinExistence type="predicted"/>
<evidence type="ECO:0000256" key="1">
    <source>
        <dbReference type="ARBA" id="ARBA00023125"/>
    </source>
</evidence>
<dbReference type="GO" id="GO:0005634">
    <property type="term" value="C:nucleus"/>
    <property type="evidence" value="ECO:0007669"/>
    <property type="project" value="UniProtKB-SubCell"/>
</dbReference>
<dbReference type="EMBL" id="OX395139">
    <property type="protein sequence ID" value="CAI5792634.1"/>
    <property type="molecule type" value="Genomic_DNA"/>
</dbReference>
<evidence type="ECO:0000256" key="3">
    <source>
        <dbReference type="PROSITE-ProRule" id="PRU00320"/>
    </source>
</evidence>
<evidence type="ECO:0000313" key="8">
    <source>
        <dbReference type="Proteomes" id="UP001178461"/>
    </source>
</evidence>
<dbReference type="InterPro" id="IPR007889">
    <property type="entry name" value="HTH_Psq"/>
</dbReference>
<dbReference type="SMART" id="SM00674">
    <property type="entry name" value="CENPB"/>
    <property type="match status" value="1"/>
</dbReference>
<evidence type="ECO:0000259" key="6">
    <source>
        <dbReference type="PROSITE" id="PS51253"/>
    </source>
</evidence>
<feature type="region of interest" description="Disordered" evidence="4">
    <location>
        <begin position="292"/>
        <end position="317"/>
    </location>
</feature>
<dbReference type="Pfam" id="PF03221">
    <property type="entry name" value="HTH_Tnp_Tc5"/>
    <property type="match status" value="1"/>
</dbReference>
<dbReference type="AlphaFoldDB" id="A0AA35LAL5"/>
<protein>
    <submittedName>
        <fullName evidence="7">Tigger transposable element-derived protein 1-like</fullName>
    </submittedName>
</protein>
<feature type="domain" description="HTH psq-type" evidence="5">
    <location>
        <begin position="6"/>
        <end position="57"/>
    </location>
</feature>
<accession>A0AA35LAL5</accession>
<reference evidence="7" key="1">
    <citation type="submission" date="2022-12" db="EMBL/GenBank/DDBJ databases">
        <authorList>
            <person name="Alioto T."/>
            <person name="Alioto T."/>
            <person name="Gomez Garrido J."/>
        </authorList>
    </citation>
    <scope>NUCLEOTIDE SEQUENCE</scope>
</reference>
<keyword evidence="2 3" id="KW-0539">Nucleus</keyword>
<organism evidence="7 8">
    <name type="scientific">Podarcis lilfordi</name>
    <name type="common">Lilford's wall lizard</name>
    <dbReference type="NCBI Taxonomy" id="74358"/>
    <lineage>
        <taxon>Eukaryota</taxon>
        <taxon>Metazoa</taxon>
        <taxon>Chordata</taxon>
        <taxon>Craniata</taxon>
        <taxon>Vertebrata</taxon>
        <taxon>Euteleostomi</taxon>
        <taxon>Lepidosauria</taxon>
        <taxon>Squamata</taxon>
        <taxon>Bifurcata</taxon>
        <taxon>Unidentata</taxon>
        <taxon>Episquamata</taxon>
        <taxon>Laterata</taxon>
        <taxon>Lacertibaenia</taxon>
        <taxon>Lacertidae</taxon>
        <taxon>Podarcis</taxon>
    </lineage>
</organism>
<dbReference type="InterPro" id="IPR006600">
    <property type="entry name" value="HTH_CenpB_DNA-bd_dom"/>
</dbReference>
<dbReference type="PROSITE" id="PS50960">
    <property type="entry name" value="HTH_PSQ"/>
    <property type="match status" value="1"/>
</dbReference>
<evidence type="ECO:0000313" key="7">
    <source>
        <dbReference type="EMBL" id="CAI5792634.1"/>
    </source>
</evidence>
<keyword evidence="8" id="KW-1185">Reference proteome</keyword>
<evidence type="ECO:0000259" key="5">
    <source>
        <dbReference type="PROSITE" id="PS50960"/>
    </source>
</evidence>
<dbReference type="GO" id="GO:0003677">
    <property type="term" value="F:DNA binding"/>
    <property type="evidence" value="ECO:0007669"/>
    <property type="project" value="UniProtKB-UniRule"/>
</dbReference>
<dbReference type="InterPro" id="IPR009057">
    <property type="entry name" value="Homeodomain-like_sf"/>
</dbReference>
<dbReference type="Pfam" id="PF04218">
    <property type="entry name" value="CENP-B_N"/>
    <property type="match status" value="1"/>
</dbReference>
<gene>
    <name evidence="7" type="ORF">PODLI_1B007850</name>
</gene>
<dbReference type="PROSITE" id="PS51253">
    <property type="entry name" value="HTH_CENPB"/>
    <property type="match status" value="1"/>
</dbReference>
<dbReference type="InterPro" id="IPR050863">
    <property type="entry name" value="CenT-Element_Derived"/>
</dbReference>
<dbReference type="Proteomes" id="UP001178461">
    <property type="component" value="Chromosome 14"/>
</dbReference>
<feature type="domain" description="HTH CENPB-type" evidence="6">
    <location>
        <begin position="70"/>
        <end position="149"/>
    </location>
</feature>